<evidence type="ECO:0000259" key="7">
    <source>
        <dbReference type="PROSITE" id="PS50157"/>
    </source>
</evidence>
<name>A0A078BAF7_STYLE</name>
<dbReference type="InParanoid" id="A0A078BAF7"/>
<proteinExistence type="predicted"/>
<dbReference type="Gene3D" id="3.30.160.60">
    <property type="entry name" value="Classic Zinc Finger"/>
    <property type="match status" value="1"/>
</dbReference>
<keyword evidence="1" id="KW-0479">Metal-binding</keyword>
<gene>
    <name evidence="9" type="primary">Contig5435.g5809</name>
    <name evidence="9" type="ORF">STYLEM_20696</name>
</gene>
<dbReference type="InterPro" id="IPR057357">
    <property type="entry name" value="Znf-C2H2_ZFAND2A/B"/>
</dbReference>
<evidence type="ECO:0000256" key="4">
    <source>
        <dbReference type="ARBA" id="ARBA00022833"/>
    </source>
</evidence>
<dbReference type="PROSITE" id="PS51039">
    <property type="entry name" value="ZF_AN1"/>
    <property type="match status" value="2"/>
</dbReference>
<dbReference type="GO" id="GO:0008270">
    <property type="term" value="F:zinc ion binding"/>
    <property type="evidence" value="ECO:0007669"/>
    <property type="project" value="UniProtKB-KW"/>
</dbReference>
<dbReference type="OrthoDB" id="431929at2759"/>
<keyword evidence="2" id="KW-0677">Repeat</keyword>
<keyword evidence="3 5" id="KW-0863">Zinc-finger</keyword>
<dbReference type="GO" id="GO:0005737">
    <property type="term" value="C:cytoplasm"/>
    <property type="evidence" value="ECO:0007669"/>
    <property type="project" value="TreeGrafter"/>
</dbReference>
<evidence type="ECO:0000256" key="2">
    <source>
        <dbReference type="ARBA" id="ARBA00022737"/>
    </source>
</evidence>
<evidence type="ECO:0000313" key="10">
    <source>
        <dbReference type="Proteomes" id="UP000039865"/>
    </source>
</evidence>
<dbReference type="Pfam" id="PF25403">
    <property type="entry name" value="zf-C2H2_ZFAND2"/>
    <property type="match status" value="1"/>
</dbReference>
<dbReference type="SMART" id="SM00154">
    <property type="entry name" value="ZnF_AN1"/>
    <property type="match status" value="2"/>
</dbReference>
<evidence type="ECO:0000313" key="9">
    <source>
        <dbReference type="EMBL" id="CDW91540.1"/>
    </source>
</evidence>
<sequence length="281" mass="32582">MEFSKIGQHCSFQFCSQQDFLPFECDGCKKIYCADHTRADDHQCILPPDFDSIYVIICPICEARIKIKAKNDPNIAWETHSTSGECIPKMNQNQKPIKKCIAKKCYTKITDTNSVNCPNCLQQVCIAHRFQDDHQCTNVIRNPQTQKSKLLQEGFFKNQDKKNGWKDNSNQPVINHFDYTNLESNINRFSSQQSSQQQSQQNNTQNQPKKDNVSDNFQAESCPFCGQLFRDVNELIQHTESHIIPDKSSQKKAEVEKCPHCQKRFILTELVTHLQQDHFIY</sequence>
<protein>
    <submittedName>
        <fullName evidence="9">Zinc finger an1 and c2h2 domain-containing stress-associated protein 16-like</fullName>
    </submittedName>
</protein>
<evidence type="ECO:0000256" key="6">
    <source>
        <dbReference type="SAM" id="MobiDB-lite"/>
    </source>
</evidence>
<feature type="domain" description="AN1-type" evidence="8">
    <location>
        <begin position="94"/>
        <end position="144"/>
    </location>
</feature>
<dbReference type="InterPro" id="IPR000058">
    <property type="entry name" value="Znf_AN1"/>
</dbReference>
<dbReference type="PROSITE" id="PS00028">
    <property type="entry name" value="ZINC_FINGER_C2H2_1"/>
    <property type="match status" value="1"/>
</dbReference>
<dbReference type="AlphaFoldDB" id="A0A078BAF7"/>
<dbReference type="OMA" id="QCPNANQ"/>
<dbReference type="InterPro" id="IPR035896">
    <property type="entry name" value="AN1-like_Znf"/>
</dbReference>
<feature type="domain" description="AN1-type" evidence="8">
    <location>
        <begin position="4"/>
        <end position="52"/>
    </location>
</feature>
<reference evidence="9 10" key="1">
    <citation type="submission" date="2014-06" db="EMBL/GenBank/DDBJ databases">
        <authorList>
            <person name="Swart Estienne"/>
        </authorList>
    </citation>
    <scope>NUCLEOTIDE SEQUENCE [LARGE SCALE GENOMIC DNA]</scope>
    <source>
        <strain evidence="9 10">130c</strain>
    </source>
</reference>
<feature type="region of interest" description="Disordered" evidence="6">
    <location>
        <begin position="189"/>
        <end position="213"/>
    </location>
</feature>
<keyword evidence="10" id="KW-1185">Reference proteome</keyword>
<dbReference type="Pfam" id="PF01428">
    <property type="entry name" value="zf-AN1"/>
    <property type="match status" value="2"/>
</dbReference>
<dbReference type="PANTHER" id="PTHR14677">
    <property type="entry name" value="ARSENITE INDUCUBLE RNA ASSOCIATED PROTEIN AIP-1-RELATED"/>
    <property type="match status" value="1"/>
</dbReference>
<feature type="domain" description="C2H2-type" evidence="7">
    <location>
        <begin position="220"/>
        <end position="242"/>
    </location>
</feature>
<evidence type="ECO:0000256" key="3">
    <source>
        <dbReference type="ARBA" id="ARBA00022771"/>
    </source>
</evidence>
<feature type="compositionally biased region" description="Low complexity" evidence="6">
    <location>
        <begin position="190"/>
        <end position="207"/>
    </location>
</feature>
<evidence type="ECO:0000259" key="8">
    <source>
        <dbReference type="PROSITE" id="PS51039"/>
    </source>
</evidence>
<dbReference type="PANTHER" id="PTHR14677:SF20">
    <property type="entry name" value="ZINC FINGER AN1-TYPE CONTAINING 2A-RELATED"/>
    <property type="match status" value="1"/>
</dbReference>
<evidence type="ECO:0000256" key="5">
    <source>
        <dbReference type="PROSITE-ProRule" id="PRU00042"/>
    </source>
</evidence>
<evidence type="ECO:0000256" key="1">
    <source>
        <dbReference type="ARBA" id="ARBA00022723"/>
    </source>
</evidence>
<accession>A0A078BAF7</accession>
<dbReference type="Gene3D" id="4.10.1110.10">
    <property type="entry name" value="AN1-like Zinc finger"/>
    <property type="match status" value="2"/>
</dbReference>
<dbReference type="Proteomes" id="UP000039865">
    <property type="component" value="Unassembled WGS sequence"/>
</dbReference>
<dbReference type="EMBL" id="CCKQ01019521">
    <property type="protein sequence ID" value="CDW91540.1"/>
    <property type="molecule type" value="Genomic_DNA"/>
</dbReference>
<dbReference type="PROSITE" id="PS50157">
    <property type="entry name" value="ZINC_FINGER_C2H2_2"/>
    <property type="match status" value="1"/>
</dbReference>
<dbReference type="SUPFAM" id="SSF118310">
    <property type="entry name" value="AN1-like Zinc finger"/>
    <property type="match status" value="2"/>
</dbReference>
<dbReference type="SMART" id="SM00355">
    <property type="entry name" value="ZnF_C2H2"/>
    <property type="match status" value="2"/>
</dbReference>
<keyword evidence="4" id="KW-0862">Zinc</keyword>
<dbReference type="InterPro" id="IPR013087">
    <property type="entry name" value="Znf_C2H2_type"/>
</dbReference>
<organism evidence="9 10">
    <name type="scientific">Stylonychia lemnae</name>
    <name type="common">Ciliate</name>
    <dbReference type="NCBI Taxonomy" id="5949"/>
    <lineage>
        <taxon>Eukaryota</taxon>
        <taxon>Sar</taxon>
        <taxon>Alveolata</taxon>
        <taxon>Ciliophora</taxon>
        <taxon>Intramacronucleata</taxon>
        <taxon>Spirotrichea</taxon>
        <taxon>Stichotrichia</taxon>
        <taxon>Sporadotrichida</taxon>
        <taxon>Oxytrichidae</taxon>
        <taxon>Stylonychinae</taxon>
        <taxon>Stylonychia</taxon>
    </lineage>
</organism>